<accession>A0A6A4GQ82</accession>
<gene>
    <name evidence="1" type="ORF">BT96DRAFT_927604</name>
</gene>
<evidence type="ECO:0000313" key="2">
    <source>
        <dbReference type="Proteomes" id="UP000799118"/>
    </source>
</evidence>
<sequence>MNKIIQDLATSLDVLSPALETIAQKTIIIDSFRKTVLDQARSGYVPSTSTELAEISKFSQDAHLILEHIKEAENTTRVAYECSQTLLFSPIRKLPPEILTKMFHDHIFSQSEYALGVESQDNGEIVLVPPTLITCPSLHLGWVCSHWRQVEFIFRSGNDSPLKLYIMNRNDNSLDAYSDHSARWSHVVLGVPSTWFARHSVEAGTFPNLKHLDVMFTSCPRLDTYIGRSFEWSTFKVHDFSHLTMLSLEELYAERVAPFLSLLPALKTFSLALDLDDNTADIAPPISYFFHRNLSALHLTTNVDTYQLTKGRLRDKYFSDMSSLFVRNIRSFTSLTIGTVDWEVLDGIMLASLSKAAAASYDYPDVAPKLQSLVINFGRITGSELSELGEDTNWLDKLVEFAHLRLLWNHIEIYMLRMGEDEEQLGLVRDSDIKNRLASVRVGFTLHWGDSILYQTFVLE</sequence>
<evidence type="ECO:0000313" key="1">
    <source>
        <dbReference type="EMBL" id="KAE9387470.1"/>
    </source>
</evidence>
<proteinExistence type="predicted"/>
<dbReference type="AlphaFoldDB" id="A0A6A4GQ82"/>
<protein>
    <submittedName>
        <fullName evidence="1">Uncharacterized protein</fullName>
    </submittedName>
</protein>
<organism evidence="1 2">
    <name type="scientific">Gymnopus androsaceus JB14</name>
    <dbReference type="NCBI Taxonomy" id="1447944"/>
    <lineage>
        <taxon>Eukaryota</taxon>
        <taxon>Fungi</taxon>
        <taxon>Dikarya</taxon>
        <taxon>Basidiomycota</taxon>
        <taxon>Agaricomycotina</taxon>
        <taxon>Agaricomycetes</taxon>
        <taxon>Agaricomycetidae</taxon>
        <taxon>Agaricales</taxon>
        <taxon>Marasmiineae</taxon>
        <taxon>Omphalotaceae</taxon>
        <taxon>Gymnopus</taxon>
    </lineage>
</organism>
<dbReference type="Proteomes" id="UP000799118">
    <property type="component" value="Unassembled WGS sequence"/>
</dbReference>
<dbReference type="SUPFAM" id="SSF52047">
    <property type="entry name" value="RNI-like"/>
    <property type="match status" value="1"/>
</dbReference>
<dbReference type="EMBL" id="ML769798">
    <property type="protein sequence ID" value="KAE9387470.1"/>
    <property type="molecule type" value="Genomic_DNA"/>
</dbReference>
<keyword evidence="2" id="KW-1185">Reference proteome</keyword>
<name>A0A6A4GQ82_9AGAR</name>
<reference evidence="1" key="1">
    <citation type="journal article" date="2019" name="Environ. Microbiol.">
        <title>Fungal ecological strategies reflected in gene transcription - a case study of two litter decomposers.</title>
        <authorList>
            <person name="Barbi F."/>
            <person name="Kohler A."/>
            <person name="Barry K."/>
            <person name="Baskaran P."/>
            <person name="Daum C."/>
            <person name="Fauchery L."/>
            <person name="Ihrmark K."/>
            <person name="Kuo A."/>
            <person name="LaButti K."/>
            <person name="Lipzen A."/>
            <person name="Morin E."/>
            <person name="Grigoriev I.V."/>
            <person name="Henrissat B."/>
            <person name="Lindahl B."/>
            <person name="Martin F."/>
        </authorList>
    </citation>
    <scope>NUCLEOTIDE SEQUENCE</scope>
    <source>
        <strain evidence="1">JB14</strain>
    </source>
</reference>
<dbReference type="OrthoDB" id="3266451at2759"/>